<organism evidence="2 3">
    <name type="scientific">Pyxidicoccus fallax</name>
    <dbReference type="NCBI Taxonomy" id="394095"/>
    <lineage>
        <taxon>Bacteria</taxon>
        <taxon>Pseudomonadati</taxon>
        <taxon>Myxococcota</taxon>
        <taxon>Myxococcia</taxon>
        <taxon>Myxococcales</taxon>
        <taxon>Cystobacterineae</taxon>
        <taxon>Myxococcaceae</taxon>
        <taxon>Pyxidicoccus</taxon>
    </lineage>
</organism>
<accession>A0A848LIT8</accession>
<name>A0A848LIT8_9BACT</name>
<dbReference type="InterPro" id="IPR001932">
    <property type="entry name" value="PPM-type_phosphatase-like_dom"/>
</dbReference>
<evidence type="ECO:0000313" key="2">
    <source>
        <dbReference type="EMBL" id="NMO17637.1"/>
    </source>
</evidence>
<feature type="domain" description="PPM-type phosphatase" evidence="1">
    <location>
        <begin position="6"/>
        <end position="207"/>
    </location>
</feature>
<proteinExistence type="predicted"/>
<evidence type="ECO:0000259" key="1">
    <source>
        <dbReference type="SMART" id="SM00331"/>
    </source>
</evidence>
<dbReference type="EMBL" id="JABBJJ010000105">
    <property type="protein sequence ID" value="NMO17637.1"/>
    <property type="molecule type" value="Genomic_DNA"/>
</dbReference>
<evidence type="ECO:0000313" key="3">
    <source>
        <dbReference type="Proteomes" id="UP000518300"/>
    </source>
</evidence>
<dbReference type="AlphaFoldDB" id="A0A848LIT8"/>
<dbReference type="Gene3D" id="3.60.40.10">
    <property type="entry name" value="PPM-type phosphatase domain"/>
    <property type="match status" value="1"/>
</dbReference>
<keyword evidence="3" id="KW-1185">Reference proteome</keyword>
<protein>
    <submittedName>
        <fullName evidence="2">SpoIIE family protein phosphatase</fullName>
    </submittedName>
</protein>
<dbReference type="SMART" id="SM00331">
    <property type="entry name" value="PP2C_SIG"/>
    <property type="match status" value="1"/>
</dbReference>
<reference evidence="2 3" key="1">
    <citation type="submission" date="2020-04" db="EMBL/GenBank/DDBJ databases">
        <title>Draft genome of Pyxidicoccus fallax type strain.</title>
        <authorList>
            <person name="Whitworth D.E."/>
        </authorList>
    </citation>
    <scope>NUCLEOTIDE SEQUENCE [LARGE SCALE GENOMIC DNA]</scope>
    <source>
        <strain evidence="2 3">DSM 14698</strain>
    </source>
</reference>
<dbReference type="RefSeq" id="WP_169346919.1">
    <property type="nucleotide sequence ID" value="NZ_JABBJJ010000105.1"/>
</dbReference>
<comment type="caution">
    <text evidence="2">The sequence shown here is derived from an EMBL/GenBank/DDBJ whole genome shotgun (WGS) entry which is preliminary data.</text>
</comment>
<dbReference type="SUPFAM" id="SSF81606">
    <property type="entry name" value="PP2C-like"/>
    <property type="match status" value="1"/>
</dbReference>
<sequence length="209" mass="22041">MSRFETAHMVEPQARVSADQVVVLPWGEALVLVVADGAGNSRRGVEAAEAVVRAVRAAVAERSDLMRPEAWSDVLEQCDRELASAGHGAETTAVVACVTEGRVIGASVGDSELWLLHGDSHSVVTLHQRRKPLVGSGEALPVFFDVPWTGGTLVAASDGLFKYADALRIRAVASGLDLTASARELAALPRLASGGLPDDVGLVLCRFRH</sequence>
<dbReference type="InterPro" id="IPR036457">
    <property type="entry name" value="PPM-type-like_dom_sf"/>
</dbReference>
<dbReference type="Pfam" id="PF13672">
    <property type="entry name" value="PP2C_2"/>
    <property type="match status" value="1"/>
</dbReference>
<gene>
    <name evidence="2" type="ORF">HG543_22615</name>
</gene>
<dbReference type="Proteomes" id="UP000518300">
    <property type="component" value="Unassembled WGS sequence"/>
</dbReference>